<reference evidence="1 2" key="1">
    <citation type="submission" date="2023-03" db="EMBL/GenBank/DDBJ databases">
        <title>Genome insight into feeding habits of ladybird beetles.</title>
        <authorList>
            <person name="Li H.-S."/>
            <person name="Huang Y.-H."/>
            <person name="Pang H."/>
        </authorList>
    </citation>
    <scope>NUCLEOTIDE SEQUENCE [LARGE SCALE GENOMIC DNA]</scope>
    <source>
        <strain evidence="1">SYSU_2023b</strain>
        <tissue evidence="1">Whole body</tissue>
    </source>
</reference>
<protein>
    <submittedName>
        <fullName evidence="1">Uncharacterized protein</fullName>
    </submittedName>
</protein>
<gene>
    <name evidence="1" type="ORF">WA026_002489</name>
</gene>
<comment type="caution">
    <text evidence="1">The sequence shown here is derived from an EMBL/GenBank/DDBJ whole genome shotgun (WGS) entry which is preliminary data.</text>
</comment>
<organism evidence="1 2">
    <name type="scientific">Henosepilachna vigintioctopunctata</name>
    <dbReference type="NCBI Taxonomy" id="420089"/>
    <lineage>
        <taxon>Eukaryota</taxon>
        <taxon>Metazoa</taxon>
        <taxon>Ecdysozoa</taxon>
        <taxon>Arthropoda</taxon>
        <taxon>Hexapoda</taxon>
        <taxon>Insecta</taxon>
        <taxon>Pterygota</taxon>
        <taxon>Neoptera</taxon>
        <taxon>Endopterygota</taxon>
        <taxon>Coleoptera</taxon>
        <taxon>Polyphaga</taxon>
        <taxon>Cucujiformia</taxon>
        <taxon>Coccinelloidea</taxon>
        <taxon>Coccinellidae</taxon>
        <taxon>Epilachninae</taxon>
        <taxon>Epilachnini</taxon>
        <taxon>Henosepilachna</taxon>
    </lineage>
</organism>
<dbReference type="Proteomes" id="UP001431783">
    <property type="component" value="Unassembled WGS sequence"/>
</dbReference>
<dbReference type="AlphaFoldDB" id="A0AAW1TUW8"/>
<dbReference type="EMBL" id="JARQZJ010000031">
    <property type="protein sequence ID" value="KAK9874135.1"/>
    <property type="molecule type" value="Genomic_DNA"/>
</dbReference>
<name>A0AAW1TUW8_9CUCU</name>
<evidence type="ECO:0000313" key="1">
    <source>
        <dbReference type="EMBL" id="KAK9874135.1"/>
    </source>
</evidence>
<sequence>MKKYNAHNASDNISKPVTAYLHLYQHRETQGVQNQEVIPPIRYLYRLQHFVGCTLNDDNYGIPLVCDFHSFQVSNYVISSSSLRSLQVSLSYRAVISCVIFFQPLEKLCSIRESISQNTHLIAKTHVIDKTKEQIQKETLKRKFEEITFIITRKIVNLNLKKSEILREHFKFKKKKHRMDNYCITCKYVKNINSHIEQMRYHAM</sequence>
<proteinExistence type="predicted"/>
<evidence type="ECO:0000313" key="2">
    <source>
        <dbReference type="Proteomes" id="UP001431783"/>
    </source>
</evidence>
<accession>A0AAW1TUW8</accession>
<keyword evidence="2" id="KW-1185">Reference proteome</keyword>